<dbReference type="EMBL" id="CP039396">
    <property type="protein sequence ID" value="QCD40883.1"/>
    <property type="molecule type" value="Genomic_DNA"/>
</dbReference>
<dbReference type="RefSeq" id="WP_136413336.1">
    <property type="nucleotide sequence ID" value="NZ_CP039396.1"/>
</dbReference>
<dbReference type="AlphaFoldDB" id="A0A4P7VZC8"/>
<dbReference type="KEGG" id="ddb:E7747_00265"/>
<keyword evidence="2" id="KW-1185">Reference proteome</keyword>
<organism evidence="1 2">
    <name type="scientific">Duncaniella dubosii</name>
    <dbReference type="NCBI Taxonomy" id="2518971"/>
    <lineage>
        <taxon>Bacteria</taxon>
        <taxon>Pseudomonadati</taxon>
        <taxon>Bacteroidota</taxon>
        <taxon>Bacteroidia</taxon>
        <taxon>Bacteroidales</taxon>
        <taxon>Muribaculaceae</taxon>
        <taxon>Duncaniella</taxon>
    </lineage>
</organism>
<proteinExistence type="predicted"/>
<gene>
    <name evidence="1" type="ORF">E7747_00265</name>
</gene>
<reference evidence="2" key="1">
    <citation type="submission" date="2019-02" db="EMBL/GenBank/DDBJ databases">
        <title>Isolation and identification of novel species under the genus Muribaculum.</title>
        <authorList>
            <person name="Miyake S."/>
            <person name="Ding Y."/>
            <person name="Low A."/>
            <person name="Soh M."/>
            <person name="Seedorf H."/>
        </authorList>
    </citation>
    <scope>NUCLEOTIDE SEQUENCE [LARGE SCALE GENOMIC DNA]</scope>
    <source>
        <strain evidence="2">H5</strain>
    </source>
</reference>
<evidence type="ECO:0000313" key="1">
    <source>
        <dbReference type="EMBL" id="QCD40883.1"/>
    </source>
</evidence>
<protein>
    <submittedName>
        <fullName evidence="1">Uncharacterized protein</fullName>
    </submittedName>
</protein>
<name>A0A4P7VZC8_9BACT</name>
<dbReference type="Proteomes" id="UP000297149">
    <property type="component" value="Chromosome"/>
</dbReference>
<sequence length="176" mass="20060">MKILLNMIIAITLLLIGVSHVNAQERILPEEERHAKLDSIIAETERHFGCNDDAYSAKDKYGAKAFKKMKYDENGVATITLPVIYRALGKAVEQSDKDEIVIKELIGCTSSTSLEFLYRGNEYYIPLSCNNDIEVTPAENELIEVTIRLFNPKVFHYSKRTIPYPYCIVESINLLR</sequence>
<evidence type="ECO:0000313" key="2">
    <source>
        <dbReference type="Proteomes" id="UP000297149"/>
    </source>
</evidence>
<accession>A0A4P7VZC8</accession>